<dbReference type="Pfam" id="PF13873">
    <property type="entry name" value="Myb_DNA-bind_5"/>
    <property type="match status" value="1"/>
</dbReference>
<dbReference type="GeneID" id="115479061"/>
<evidence type="ECO:0000313" key="3">
    <source>
        <dbReference type="Proteomes" id="UP000515156"/>
    </source>
</evidence>
<dbReference type="PANTHER" id="PTHR23098:SF22">
    <property type="entry name" value="MYB-LIKE DOMAIN-CONTAINING PROTEIN"/>
    <property type="match status" value="1"/>
</dbReference>
<evidence type="ECO:0000256" key="1">
    <source>
        <dbReference type="SAM" id="MobiDB-lite"/>
    </source>
</evidence>
<dbReference type="KEGG" id="muo:115479061"/>
<dbReference type="InParanoid" id="A0A6P7ZB64"/>
<gene>
    <name evidence="4" type="primary">LOC115479061</name>
</gene>
<dbReference type="GO" id="GO:0005634">
    <property type="term" value="C:nucleus"/>
    <property type="evidence" value="ECO:0007669"/>
    <property type="project" value="TreeGrafter"/>
</dbReference>
<accession>A0A6P7ZB64</accession>
<dbReference type="AlphaFoldDB" id="A0A6P7ZB64"/>
<evidence type="ECO:0000259" key="2">
    <source>
        <dbReference type="Pfam" id="PF13873"/>
    </source>
</evidence>
<feature type="domain" description="Myb/SANT-like DNA-binding" evidence="2">
    <location>
        <begin position="26"/>
        <end position="98"/>
    </location>
</feature>
<feature type="compositionally biased region" description="Basic and acidic residues" evidence="1">
    <location>
        <begin position="341"/>
        <end position="351"/>
    </location>
</feature>
<reference evidence="4" key="1">
    <citation type="submission" date="2025-08" db="UniProtKB">
        <authorList>
            <consortium name="RefSeq"/>
        </authorList>
    </citation>
    <scope>IDENTIFICATION</scope>
</reference>
<feature type="compositionally biased region" description="Basic and acidic residues" evidence="1">
    <location>
        <begin position="314"/>
        <end position="325"/>
    </location>
</feature>
<dbReference type="OrthoDB" id="9907912at2759"/>
<sequence length="351" mass="39360">MQDNVSWREEDEETIEGPNVNGRRKRATKFAEEELEVLIRGVCDEFGQLFKKSRLTLGQKNRIWGRIVDEVNALGVRKRTLEQCKHRWQDFRGMVKVKARNKWNHGKGTGGGPPCAVQMTPLEEAVLATLGREQVVGLCTGDDTSENTIDGEHLELSRLSEDTEHGVLLMTPTVGVEDGEDTETVTLDLVGVPTTPPSSSIESPMGPPCRTPAEEWQARRKLWDRQGKWNEGINVLLEKVAERVRHSTTAICAQMQNAEDKTNALLDQNNALLCELCNLTRAQDRCNPQPGAQNNITPSSAHPVWQPVSQYNRAAEHGDDDRTTEYPHVPRLCNSQSLDSAVEHRNMVRRS</sequence>
<organism evidence="3 4">
    <name type="scientific">Microcaecilia unicolor</name>
    <dbReference type="NCBI Taxonomy" id="1415580"/>
    <lineage>
        <taxon>Eukaryota</taxon>
        <taxon>Metazoa</taxon>
        <taxon>Chordata</taxon>
        <taxon>Craniata</taxon>
        <taxon>Vertebrata</taxon>
        <taxon>Euteleostomi</taxon>
        <taxon>Amphibia</taxon>
        <taxon>Gymnophiona</taxon>
        <taxon>Siphonopidae</taxon>
        <taxon>Microcaecilia</taxon>
    </lineage>
</organism>
<dbReference type="Proteomes" id="UP000515156">
    <property type="component" value="Chromosome 10"/>
</dbReference>
<evidence type="ECO:0000313" key="4">
    <source>
        <dbReference type="RefSeq" id="XP_030072645.1"/>
    </source>
</evidence>
<dbReference type="RefSeq" id="XP_030072645.1">
    <property type="nucleotide sequence ID" value="XM_030216785.1"/>
</dbReference>
<feature type="region of interest" description="Disordered" evidence="1">
    <location>
        <begin position="191"/>
        <end position="212"/>
    </location>
</feature>
<name>A0A6P7ZB64_9AMPH</name>
<feature type="region of interest" description="Disordered" evidence="1">
    <location>
        <begin position="1"/>
        <end position="20"/>
    </location>
</feature>
<protein>
    <submittedName>
        <fullName evidence="4">Myb-related transcription factor, partner of profilin-like</fullName>
    </submittedName>
</protein>
<feature type="region of interest" description="Disordered" evidence="1">
    <location>
        <begin position="310"/>
        <end position="351"/>
    </location>
</feature>
<keyword evidence="3" id="KW-1185">Reference proteome</keyword>
<dbReference type="InterPro" id="IPR028002">
    <property type="entry name" value="Myb_DNA-bind_5"/>
</dbReference>
<proteinExistence type="predicted"/>
<dbReference type="PANTHER" id="PTHR23098">
    <property type="entry name" value="AGAP001331-PA-RELATED"/>
    <property type="match status" value="1"/>
</dbReference>